<comment type="caution">
    <text evidence="1">The sequence shown here is derived from an EMBL/GenBank/DDBJ whole genome shotgun (WGS) entry which is preliminary data.</text>
</comment>
<name>A0ABW1WS27_9HYPH</name>
<gene>
    <name evidence="1" type="ORF">ACFQDP_18595</name>
</gene>
<organism evidence="1 2">
    <name type="scientific">Methylorubrum zatmanii</name>
    <dbReference type="NCBI Taxonomy" id="29429"/>
    <lineage>
        <taxon>Bacteria</taxon>
        <taxon>Pseudomonadati</taxon>
        <taxon>Pseudomonadota</taxon>
        <taxon>Alphaproteobacteria</taxon>
        <taxon>Hyphomicrobiales</taxon>
        <taxon>Methylobacteriaceae</taxon>
        <taxon>Methylorubrum</taxon>
    </lineage>
</organism>
<sequence>MADGVRSGLPMVRPETASEVEVLRSRLLVAEQREEAVRMVLRALIASLRPLGFNRKRFLRCVHEEGQDSPSEGPASIRHTVLHQEARRVLREAR</sequence>
<protein>
    <submittedName>
        <fullName evidence="1">Uncharacterized protein</fullName>
    </submittedName>
</protein>
<dbReference type="RefSeq" id="WP_192285756.1">
    <property type="nucleotide sequence ID" value="NZ_JBHSTT010000071.1"/>
</dbReference>
<proteinExistence type="predicted"/>
<evidence type="ECO:0000313" key="2">
    <source>
        <dbReference type="Proteomes" id="UP001596237"/>
    </source>
</evidence>
<accession>A0ABW1WS27</accession>
<dbReference type="EMBL" id="JBHSTT010000071">
    <property type="protein sequence ID" value="MFC6391321.1"/>
    <property type="molecule type" value="Genomic_DNA"/>
</dbReference>
<keyword evidence="2" id="KW-1185">Reference proteome</keyword>
<dbReference type="Proteomes" id="UP001596237">
    <property type="component" value="Unassembled WGS sequence"/>
</dbReference>
<evidence type="ECO:0000313" key="1">
    <source>
        <dbReference type="EMBL" id="MFC6391321.1"/>
    </source>
</evidence>
<reference evidence="2" key="1">
    <citation type="journal article" date="2019" name="Int. J. Syst. Evol. Microbiol.">
        <title>The Global Catalogue of Microorganisms (GCM) 10K type strain sequencing project: providing services to taxonomists for standard genome sequencing and annotation.</title>
        <authorList>
            <consortium name="The Broad Institute Genomics Platform"/>
            <consortium name="The Broad Institute Genome Sequencing Center for Infectious Disease"/>
            <person name="Wu L."/>
            <person name="Ma J."/>
        </authorList>
    </citation>
    <scope>NUCLEOTIDE SEQUENCE [LARGE SCALE GENOMIC DNA]</scope>
    <source>
        <strain evidence="2">CCUG 36916</strain>
    </source>
</reference>